<dbReference type="STRING" id="759851.SAMN04244570_0704"/>
<feature type="transmembrane region" description="Helical" evidence="1">
    <location>
        <begin position="44"/>
        <end position="62"/>
    </location>
</feature>
<feature type="transmembrane region" description="Helical" evidence="1">
    <location>
        <begin position="272"/>
        <end position="297"/>
    </location>
</feature>
<accession>F9DN66</accession>
<keyword evidence="1" id="KW-1133">Transmembrane helix</keyword>
<comment type="caution">
    <text evidence="2">The sequence shown here is derived from an EMBL/GenBank/DDBJ whole genome shotgun (WGS) entry which is preliminary data.</text>
</comment>
<keyword evidence="2" id="KW-0560">Oxidoreductase</keyword>
<proteinExistence type="predicted"/>
<feature type="transmembrane region" description="Helical" evidence="1">
    <location>
        <begin position="106"/>
        <end position="134"/>
    </location>
</feature>
<keyword evidence="1" id="KW-0812">Transmembrane</keyword>
<dbReference type="Pfam" id="PF09546">
    <property type="entry name" value="Spore_III_AE"/>
    <property type="match status" value="1"/>
</dbReference>
<protein>
    <submittedName>
        <fullName evidence="2">Brp/Blh family beta-carotene 15,15'-monooxygenase</fullName>
        <ecNumber evidence="2">1.14.99.36</ecNumber>
    </submittedName>
</protein>
<dbReference type="InterPro" id="IPR014194">
    <property type="entry name" value="Spore_III_AE"/>
</dbReference>
<dbReference type="HOGENOM" id="CLU_975921_0_0_9"/>
<dbReference type="AlphaFoldDB" id="F9DN66"/>
<feature type="transmembrane region" description="Helical" evidence="1">
    <location>
        <begin position="222"/>
        <end position="246"/>
    </location>
</feature>
<keyword evidence="2" id="KW-0503">Monooxygenase</keyword>
<feature type="transmembrane region" description="Helical" evidence="1">
    <location>
        <begin position="12"/>
        <end position="38"/>
    </location>
</feature>
<evidence type="ECO:0000256" key="1">
    <source>
        <dbReference type="SAM" id="Phobius"/>
    </source>
</evidence>
<dbReference type="Proteomes" id="UP000005316">
    <property type="component" value="Unassembled WGS sequence"/>
</dbReference>
<keyword evidence="1" id="KW-0472">Membrane</keyword>
<reference evidence="2 3" key="1">
    <citation type="submission" date="2011-04" db="EMBL/GenBank/DDBJ databases">
        <authorList>
            <person name="Muzny D."/>
            <person name="Qin X."/>
            <person name="Deng J."/>
            <person name="Jiang H."/>
            <person name="Liu Y."/>
            <person name="Qu J."/>
            <person name="Song X.-Z."/>
            <person name="Zhang L."/>
            <person name="Thornton R."/>
            <person name="Coyle M."/>
            <person name="Francisco L."/>
            <person name="Jackson L."/>
            <person name="Javaid M."/>
            <person name="Korchina V."/>
            <person name="Kovar C."/>
            <person name="Mata R."/>
            <person name="Mathew T."/>
            <person name="Ngo R."/>
            <person name="Nguyen L."/>
            <person name="Nguyen N."/>
            <person name="Okwuonu G."/>
            <person name="Ongeri F."/>
            <person name="Pham C."/>
            <person name="Simmons D."/>
            <person name="Wilczek-Boney K."/>
            <person name="Hale W."/>
            <person name="Jakkamsetti A."/>
            <person name="Pham P."/>
            <person name="Ruth R."/>
            <person name="San Lucas F."/>
            <person name="Warren J."/>
            <person name="Zhang J."/>
            <person name="Zhao Z."/>
            <person name="Zhou C."/>
            <person name="Zhu D."/>
            <person name="Lee S."/>
            <person name="Bess C."/>
            <person name="Blankenburg K."/>
            <person name="Forbes L."/>
            <person name="Fu Q."/>
            <person name="Gubbala S."/>
            <person name="Hirani K."/>
            <person name="Jayaseelan J.C."/>
            <person name="Lara F."/>
            <person name="Munidasa M."/>
            <person name="Palculict T."/>
            <person name="Patil S."/>
            <person name="Pu L.-L."/>
            <person name="Saada N."/>
            <person name="Tang L."/>
            <person name="Weissenberger G."/>
            <person name="Zhu Y."/>
            <person name="Hemphill L."/>
            <person name="Shang Y."/>
            <person name="Youmans B."/>
            <person name="Ayvaz T."/>
            <person name="Ross M."/>
            <person name="Santibanez J."/>
            <person name="Aqrawi P."/>
            <person name="Gross S."/>
            <person name="Joshi V."/>
            <person name="Fowler G."/>
            <person name="Nazareth L."/>
            <person name="Reid J."/>
            <person name="Worley K."/>
            <person name="Petrosino J."/>
            <person name="Highlander S."/>
            <person name="Gibbs R."/>
        </authorList>
    </citation>
    <scope>NUCLEOTIDE SEQUENCE [LARGE SCALE GENOMIC DNA]</scope>
    <source>
        <strain evidence="2 3">2681</strain>
    </source>
</reference>
<sequence>MDETSMPDFLNSIIAEVLGPFFLLMVMLLITLLVDFFLPAFQKWTRFVLLLLVLLLLMEPATESFRQIQLITHSIASLFLGMYPLIAAMILASGATFSVVNFQPAMLLFAQGAVVFAEKFLLPILSTALLLDILTRLMPEIVFTRMADLLRTSLLAIVSAMVAAYSIFITAGGALTWTLSGTLNEPIKELIRQNIPLIGSLLTDTLGSIGRYSSGATAYISIWLLLSIWTVALLPALKILCTAFFFRWTAALIEPFSQKEVCGLLDDIGRTLFVLCAISFLISFAFIYTTIFIVTFIKMMTLGK</sequence>
<evidence type="ECO:0000313" key="2">
    <source>
        <dbReference type="EMBL" id="EGQ27766.1"/>
    </source>
</evidence>
<name>F9DN66_9BACL</name>
<dbReference type="eggNOG" id="ENOG502Z7PW">
    <property type="taxonomic scope" value="Bacteria"/>
</dbReference>
<evidence type="ECO:0000313" key="3">
    <source>
        <dbReference type="Proteomes" id="UP000005316"/>
    </source>
</evidence>
<feature type="transmembrane region" description="Helical" evidence="1">
    <location>
        <begin position="154"/>
        <end position="179"/>
    </location>
</feature>
<dbReference type="OrthoDB" id="2373222at2"/>
<dbReference type="EC" id="1.14.99.36" evidence="2"/>
<dbReference type="EMBL" id="AFPZ01000009">
    <property type="protein sequence ID" value="EGQ27766.1"/>
    <property type="molecule type" value="Genomic_DNA"/>
</dbReference>
<gene>
    <name evidence="2" type="ORF">HMPREF9372_0246</name>
</gene>
<feature type="transmembrane region" description="Helical" evidence="1">
    <location>
        <begin position="74"/>
        <end position="100"/>
    </location>
</feature>
<organism evidence="2 3">
    <name type="scientific">Sporosarcina newyorkensis 2681</name>
    <dbReference type="NCBI Taxonomy" id="1027292"/>
    <lineage>
        <taxon>Bacteria</taxon>
        <taxon>Bacillati</taxon>
        <taxon>Bacillota</taxon>
        <taxon>Bacilli</taxon>
        <taxon>Bacillales</taxon>
        <taxon>Caryophanaceae</taxon>
        <taxon>Sporosarcina</taxon>
    </lineage>
</organism>
<dbReference type="GO" id="GO:0004497">
    <property type="term" value="F:monooxygenase activity"/>
    <property type="evidence" value="ECO:0007669"/>
    <property type="project" value="UniProtKB-KW"/>
</dbReference>